<gene>
    <name evidence="1" type="ORF">NCTC11327_00310</name>
</gene>
<evidence type="ECO:0000313" key="2">
    <source>
        <dbReference type="Proteomes" id="UP000254626"/>
    </source>
</evidence>
<dbReference type="Proteomes" id="UP000254626">
    <property type="component" value="Unassembled WGS sequence"/>
</dbReference>
<reference evidence="1 2" key="1">
    <citation type="submission" date="2018-06" db="EMBL/GenBank/DDBJ databases">
        <authorList>
            <consortium name="Pathogen Informatics"/>
            <person name="Doyle S."/>
        </authorList>
    </citation>
    <scope>NUCLEOTIDE SEQUENCE [LARGE SCALE GENOMIC DNA]</scope>
    <source>
        <strain evidence="1 2">NCTC11327</strain>
    </source>
</reference>
<dbReference type="InterPro" id="IPR009883">
    <property type="entry name" value="YgfX"/>
</dbReference>
<name>A0AAX2LPT2_VIBFL</name>
<organism evidence="1 2">
    <name type="scientific">Vibrio fluvialis</name>
    <dbReference type="NCBI Taxonomy" id="676"/>
    <lineage>
        <taxon>Bacteria</taxon>
        <taxon>Pseudomonadati</taxon>
        <taxon>Pseudomonadota</taxon>
        <taxon>Gammaproteobacteria</taxon>
        <taxon>Vibrionales</taxon>
        <taxon>Vibrionaceae</taxon>
        <taxon>Vibrio</taxon>
    </lineage>
</organism>
<dbReference type="AlphaFoldDB" id="A0AAX2LPT2"/>
<evidence type="ECO:0000313" key="1">
    <source>
        <dbReference type="EMBL" id="SUP20105.1"/>
    </source>
</evidence>
<dbReference type="EMBL" id="UHIP01000001">
    <property type="protein sequence ID" value="SUP20105.1"/>
    <property type="molecule type" value="Genomic_DNA"/>
</dbReference>
<dbReference type="RefSeq" id="WP_115241592.1">
    <property type="nucleotide sequence ID" value="NZ_CABLBX010000008.1"/>
</dbReference>
<dbReference type="GeneID" id="29386344"/>
<comment type="caution">
    <text evidence="1">The sequence shown here is derived from an EMBL/GenBank/DDBJ whole genome shotgun (WGS) entry which is preliminary data.</text>
</comment>
<accession>A0AAX2LPT2</accession>
<protein>
    <submittedName>
        <fullName evidence="1">Uncharacterized protein</fullName>
    </submittedName>
</protein>
<sequence length="105" mass="12083">MVFGCVLWALLLSPTPLVVTLLIIGMGMALPMQQWLTPALCGDVEIDFSGSVQIGDERYAISRVQYLFAFAFIVMEGQGRRWLLWRDSCSEREYRQLLVRLKREL</sequence>
<dbReference type="Pfam" id="PF07254">
    <property type="entry name" value="Cpta_toxin"/>
    <property type="match status" value="1"/>
</dbReference>
<proteinExistence type="predicted"/>